<feature type="domain" description="Disease resistance protein winged helix" evidence="5">
    <location>
        <begin position="1068"/>
        <end position="1131"/>
    </location>
</feature>
<dbReference type="EMBL" id="JABCRI010000118">
    <property type="protein sequence ID" value="KAF8376729.1"/>
    <property type="molecule type" value="Genomic_DNA"/>
</dbReference>
<feature type="domain" description="Disease resistance protein winged helix" evidence="5">
    <location>
        <begin position="269"/>
        <end position="332"/>
    </location>
</feature>
<dbReference type="InterPro" id="IPR002182">
    <property type="entry name" value="NB-ARC"/>
</dbReference>
<dbReference type="GO" id="GO:0043531">
    <property type="term" value="F:ADP binding"/>
    <property type="evidence" value="ECO:0007669"/>
    <property type="project" value="InterPro"/>
</dbReference>
<dbReference type="InterPro" id="IPR044974">
    <property type="entry name" value="Disease_R_plants"/>
</dbReference>
<keyword evidence="3" id="KW-0611">Plant defense</keyword>
<dbReference type="Proteomes" id="UP000655225">
    <property type="component" value="Unassembled WGS sequence"/>
</dbReference>
<dbReference type="SMART" id="SM00369">
    <property type="entry name" value="LRR_TYP"/>
    <property type="match status" value="2"/>
</dbReference>
<keyword evidence="2" id="KW-0677">Repeat</keyword>
<dbReference type="AlphaFoldDB" id="A0A834Y8S7"/>
<dbReference type="InterPro" id="IPR042197">
    <property type="entry name" value="Apaf_helical"/>
</dbReference>
<dbReference type="GO" id="GO:0098542">
    <property type="term" value="P:defense response to other organism"/>
    <property type="evidence" value="ECO:0007669"/>
    <property type="project" value="TreeGrafter"/>
</dbReference>
<gene>
    <name evidence="7" type="ORF">HHK36_031603</name>
</gene>
<evidence type="ECO:0000259" key="5">
    <source>
        <dbReference type="Pfam" id="PF23559"/>
    </source>
</evidence>
<evidence type="ECO:0000259" key="6">
    <source>
        <dbReference type="Pfam" id="PF23598"/>
    </source>
</evidence>
<dbReference type="Pfam" id="PF00931">
    <property type="entry name" value="NB-ARC"/>
    <property type="match status" value="2"/>
</dbReference>
<organism evidence="7 8">
    <name type="scientific">Tetracentron sinense</name>
    <name type="common">Spur-leaf</name>
    <dbReference type="NCBI Taxonomy" id="13715"/>
    <lineage>
        <taxon>Eukaryota</taxon>
        <taxon>Viridiplantae</taxon>
        <taxon>Streptophyta</taxon>
        <taxon>Embryophyta</taxon>
        <taxon>Tracheophyta</taxon>
        <taxon>Spermatophyta</taxon>
        <taxon>Magnoliopsida</taxon>
        <taxon>Trochodendrales</taxon>
        <taxon>Trochodendraceae</taxon>
        <taxon>Tetracentron</taxon>
    </lineage>
</organism>
<feature type="domain" description="Disease resistance R13L4/SHOC-2-like LRR" evidence="6">
    <location>
        <begin position="435"/>
        <end position="754"/>
    </location>
</feature>
<dbReference type="PANTHER" id="PTHR23155:SF955">
    <property type="entry name" value="AAA+ ATPASE DOMAIN-CONTAINING PROTEIN"/>
    <property type="match status" value="1"/>
</dbReference>
<evidence type="ECO:0000313" key="8">
    <source>
        <dbReference type="Proteomes" id="UP000655225"/>
    </source>
</evidence>
<dbReference type="Pfam" id="PF23598">
    <property type="entry name" value="LRR_14"/>
    <property type="match status" value="1"/>
</dbReference>
<proteinExistence type="predicted"/>
<name>A0A834Y8S7_TETSI</name>
<dbReference type="SUPFAM" id="SSF52058">
    <property type="entry name" value="L domain-like"/>
    <property type="match status" value="1"/>
</dbReference>
<sequence>MESKIHDISRRRGLAFEECIGGESSRQDIRGPVQKEEIKEQLITGVTRLCVISILGDEGMGKKSLAMEIYNSNDVKEHFQCCAWVNESEKILQEIAEQVKFYEFKPDTRNIREGELVQKLWEFLKTRKYLIVMADMWFTKVWDKLRVAFPDSNNGSRILFTTEDPECPIKVLSPKNEHESWELFTEKVSVPSKFLQLARVLVSACVGIPLVIVQFGALMSIMKADHDWVWEGMQELSNDWDRRFCIRALNAYWDLPLYLKHCFFYVVCFPEKYEIPARRLIALWVAEGLVEVSKDGLSPEEVAETYIKKLIRRNLIQVAKQKIDEELVKTCRLPIALRQFWLSKAKEANFLLSRRKRKSMPSSSSSSPPRTDMIFRLFDNLDENNLHRNDTNPHDVQPYRYLYSLLSFDLWQGSKPGENIENFFHRGITSTGRWFQLLRVLDLEGVFKPRLNRVLGKLINLRYLGLRWTFLDTLPPSIGNLKFLQTLDVKHTCVNNLPSSIWKLKHLRHLYLNDNRLEPVRGGTLLDLQTLRGVLVNKESQVKGGFDRSTDLRKLGLTCRSMSEDSQQEALAEWVRKLKNLRVLRLKSTDDLGQPSCLNLKSLLGLGVLSNIYLVGKLQKLFEDQFPPSVTRLTLSASELRDDSMPTLEKLLNLRILELFSGSYTGTRMVFSSKGFGQLRQLRLWKLHELKEWRVELEELEEWTVEKGAMPSIREICNKLKMLPEDGLQHLSTLQKLKLTGMPKEFNAKAAMLKAVAASSAKADNARREHWPNIAHLTAARKAIGVKEKRDGDSLVRATRIPRYAGLISGAFSPQAQYSDTDLCVQDIRGPVQKEEIKEQLITGDTRLCVISILGDEGMGKKSLAMEIYNSNDVKEHFKCCAWVNESEKILQEIAEQVKFYEFKPDTRNIREGELVQKLWEFLKTRKYLIVMADMWFTKVWDKLRVAFQDSDNGSRILFTTEDPECPIKVLRPLNEHESWELFTEKVSVPSKFSQLARVLVSACVGIPLVIVQFGALMSIMKADHDWVWEGMQELSNDWDRRFCIRALNAYWDLPLYLKHCFFYVVCFPENYEIPARRLIALWVAEGLVEVSKDGLSPEEVAETYIKKFIRRNLIQVAKQKIDEELVKTCRLPIALRQF</sequence>
<dbReference type="InterPro" id="IPR036388">
    <property type="entry name" value="WH-like_DNA-bd_sf"/>
</dbReference>
<dbReference type="Pfam" id="PF23559">
    <property type="entry name" value="WHD_DRP"/>
    <property type="match status" value="2"/>
</dbReference>
<dbReference type="SUPFAM" id="SSF52540">
    <property type="entry name" value="P-loop containing nucleoside triphosphate hydrolases"/>
    <property type="match status" value="2"/>
</dbReference>
<dbReference type="InterPro" id="IPR058922">
    <property type="entry name" value="WHD_DRP"/>
</dbReference>
<dbReference type="InterPro" id="IPR027417">
    <property type="entry name" value="P-loop_NTPase"/>
</dbReference>
<dbReference type="PRINTS" id="PR00364">
    <property type="entry name" value="DISEASERSIST"/>
</dbReference>
<dbReference type="Gene3D" id="3.80.10.10">
    <property type="entry name" value="Ribonuclease Inhibitor"/>
    <property type="match status" value="1"/>
</dbReference>
<dbReference type="Gene3D" id="1.10.10.10">
    <property type="entry name" value="Winged helix-like DNA-binding domain superfamily/Winged helix DNA-binding domain"/>
    <property type="match status" value="2"/>
</dbReference>
<evidence type="ECO:0000313" key="7">
    <source>
        <dbReference type="EMBL" id="KAF8376729.1"/>
    </source>
</evidence>
<feature type="domain" description="NB-ARC" evidence="4">
    <location>
        <begin position="834"/>
        <end position="987"/>
    </location>
</feature>
<comment type="caution">
    <text evidence="7">The sequence shown here is derived from an EMBL/GenBank/DDBJ whole genome shotgun (WGS) entry which is preliminary data.</text>
</comment>
<evidence type="ECO:0000256" key="2">
    <source>
        <dbReference type="ARBA" id="ARBA00022737"/>
    </source>
</evidence>
<dbReference type="InterPro" id="IPR055414">
    <property type="entry name" value="LRR_R13L4/SHOC2-like"/>
</dbReference>
<dbReference type="InterPro" id="IPR032675">
    <property type="entry name" value="LRR_dom_sf"/>
</dbReference>
<feature type="domain" description="NB-ARC" evidence="4">
    <location>
        <begin position="35"/>
        <end position="188"/>
    </location>
</feature>
<dbReference type="Gene3D" id="1.10.8.430">
    <property type="entry name" value="Helical domain of apoptotic protease-activating factors"/>
    <property type="match status" value="2"/>
</dbReference>
<evidence type="ECO:0000259" key="4">
    <source>
        <dbReference type="Pfam" id="PF00931"/>
    </source>
</evidence>
<evidence type="ECO:0000256" key="3">
    <source>
        <dbReference type="ARBA" id="ARBA00022821"/>
    </source>
</evidence>
<keyword evidence="8" id="KW-1185">Reference proteome</keyword>
<keyword evidence="1" id="KW-0433">Leucine-rich repeat</keyword>
<protein>
    <recommendedName>
        <fullName evidence="9">NB-ARC domain-containing protein</fullName>
    </recommendedName>
</protein>
<dbReference type="InterPro" id="IPR003591">
    <property type="entry name" value="Leu-rich_rpt_typical-subtyp"/>
</dbReference>
<dbReference type="OMA" id="KNEHESW"/>
<dbReference type="PANTHER" id="PTHR23155">
    <property type="entry name" value="DISEASE RESISTANCE PROTEIN RP"/>
    <property type="match status" value="1"/>
</dbReference>
<accession>A0A834Y8S7</accession>
<evidence type="ECO:0000256" key="1">
    <source>
        <dbReference type="ARBA" id="ARBA00022614"/>
    </source>
</evidence>
<evidence type="ECO:0008006" key="9">
    <source>
        <dbReference type="Google" id="ProtNLM"/>
    </source>
</evidence>
<dbReference type="Gene3D" id="3.40.50.300">
    <property type="entry name" value="P-loop containing nucleotide triphosphate hydrolases"/>
    <property type="match status" value="2"/>
</dbReference>
<reference evidence="7 8" key="1">
    <citation type="submission" date="2020-04" db="EMBL/GenBank/DDBJ databases">
        <title>Plant Genome Project.</title>
        <authorList>
            <person name="Zhang R.-G."/>
        </authorList>
    </citation>
    <scope>NUCLEOTIDE SEQUENCE [LARGE SCALE GENOMIC DNA]</scope>
    <source>
        <strain evidence="7">YNK0</strain>
        <tissue evidence="7">Leaf</tissue>
    </source>
</reference>
<dbReference type="OrthoDB" id="611536at2759"/>